<feature type="domain" description="Cytidyltransferase-like" evidence="3">
    <location>
        <begin position="25"/>
        <end position="151"/>
    </location>
</feature>
<gene>
    <name evidence="4" type="ORF">AB7A72_11690</name>
</gene>
<dbReference type="NCBIfam" id="TIGR00125">
    <property type="entry name" value="cyt_tran_rel"/>
    <property type="match status" value="1"/>
</dbReference>
<dbReference type="Proteomes" id="UP001562178">
    <property type="component" value="Unassembled WGS sequence"/>
</dbReference>
<name>A0ABV4B3Z7_9BURK</name>
<dbReference type="PANTHER" id="PTHR43793:SF2">
    <property type="entry name" value="BIFUNCTIONAL PROTEIN HLDE"/>
    <property type="match status" value="1"/>
</dbReference>
<comment type="caution">
    <text evidence="4">The sequence shown here is derived from an EMBL/GenBank/DDBJ whole genome shotgun (WGS) entry which is preliminary data.</text>
</comment>
<dbReference type="RefSeq" id="WP_239812489.1">
    <property type="nucleotide sequence ID" value="NZ_CP191350.1"/>
</dbReference>
<evidence type="ECO:0000256" key="1">
    <source>
        <dbReference type="ARBA" id="ARBA00022679"/>
    </source>
</evidence>
<evidence type="ECO:0000313" key="5">
    <source>
        <dbReference type="Proteomes" id="UP001562178"/>
    </source>
</evidence>
<accession>A0ABV4B3Z7</accession>
<proteinExistence type="predicted"/>
<evidence type="ECO:0000256" key="2">
    <source>
        <dbReference type="ARBA" id="ARBA00022695"/>
    </source>
</evidence>
<organism evidence="4 5">
    <name type="scientific">Comamonas sediminis</name>
    <dbReference type="NCBI Taxonomy" id="1783360"/>
    <lineage>
        <taxon>Bacteria</taxon>
        <taxon>Pseudomonadati</taxon>
        <taxon>Pseudomonadota</taxon>
        <taxon>Betaproteobacteria</taxon>
        <taxon>Burkholderiales</taxon>
        <taxon>Comamonadaceae</taxon>
        <taxon>Comamonas</taxon>
    </lineage>
</organism>
<reference evidence="4 5" key="1">
    <citation type="journal article" date="2016" name="Int. J. Syst. Evol. Microbiol.">
        <title>Description of Comamonas sediminis sp. nov., isolated from lagoon sediments.</title>
        <authorList>
            <person name="Subhash Y."/>
            <person name="Bang J.J."/>
            <person name="You T.H."/>
            <person name="Lee S.S."/>
        </authorList>
    </citation>
    <scope>NUCLEOTIDE SEQUENCE [LARGE SCALE GENOMIC DNA]</scope>
    <source>
        <strain evidence="4 5">JCM 31169</strain>
    </source>
</reference>
<dbReference type="PANTHER" id="PTHR43793">
    <property type="entry name" value="FAD SYNTHASE"/>
    <property type="match status" value="1"/>
</dbReference>
<protein>
    <submittedName>
        <fullName evidence="4">Adenylyltransferase/cytidyltransferase family protein</fullName>
    </submittedName>
</protein>
<evidence type="ECO:0000313" key="4">
    <source>
        <dbReference type="EMBL" id="MEY2251666.1"/>
    </source>
</evidence>
<dbReference type="InterPro" id="IPR050385">
    <property type="entry name" value="Archaeal_FAD_synthase"/>
</dbReference>
<sequence>MYTDKICPRPDMPQRARALPRPLVFTNGVFDLLHLGHVECLEAAQQQGASLVVGINTDRSVQMLAKGPGRPLNPEAERAALIAALECVSLVVLFDEKTPLALIEALRPDIYVKGGDYHESTLQEARLMEQWGGITAILDYLPGHSTTALIRRAHHIQTMGIST</sequence>
<keyword evidence="2 4" id="KW-0548">Nucleotidyltransferase</keyword>
<dbReference type="InterPro" id="IPR004821">
    <property type="entry name" value="Cyt_trans-like"/>
</dbReference>
<dbReference type="EMBL" id="JBGBDC010000004">
    <property type="protein sequence ID" value="MEY2251666.1"/>
    <property type="molecule type" value="Genomic_DNA"/>
</dbReference>
<keyword evidence="1" id="KW-0808">Transferase</keyword>
<keyword evidence="5" id="KW-1185">Reference proteome</keyword>
<dbReference type="GO" id="GO:0016779">
    <property type="term" value="F:nucleotidyltransferase activity"/>
    <property type="evidence" value="ECO:0007669"/>
    <property type="project" value="UniProtKB-KW"/>
</dbReference>
<dbReference type="InterPro" id="IPR014729">
    <property type="entry name" value="Rossmann-like_a/b/a_fold"/>
</dbReference>
<dbReference type="Gene3D" id="3.40.50.620">
    <property type="entry name" value="HUPs"/>
    <property type="match status" value="1"/>
</dbReference>
<dbReference type="Pfam" id="PF01467">
    <property type="entry name" value="CTP_transf_like"/>
    <property type="match status" value="1"/>
</dbReference>
<evidence type="ECO:0000259" key="3">
    <source>
        <dbReference type="Pfam" id="PF01467"/>
    </source>
</evidence>
<dbReference type="SUPFAM" id="SSF52374">
    <property type="entry name" value="Nucleotidylyl transferase"/>
    <property type="match status" value="1"/>
</dbReference>